<accession>A0AA39C552</accession>
<keyword evidence="1" id="KW-0812">Transmembrane</keyword>
<dbReference type="EMBL" id="JAQQBR010001958">
    <property type="protein sequence ID" value="KAK0158079.1"/>
    <property type="molecule type" value="Genomic_DNA"/>
</dbReference>
<organism evidence="2 3">
    <name type="scientific">Microctonus hyperodae</name>
    <name type="common">Parasitoid wasp</name>
    <dbReference type="NCBI Taxonomy" id="165561"/>
    <lineage>
        <taxon>Eukaryota</taxon>
        <taxon>Metazoa</taxon>
        <taxon>Ecdysozoa</taxon>
        <taxon>Arthropoda</taxon>
        <taxon>Hexapoda</taxon>
        <taxon>Insecta</taxon>
        <taxon>Pterygota</taxon>
        <taxon>Neoptera</taxon>
        <taxon>Endopterygota</taxon>
        <taxon>Hymenoptera</taxon>
        <taxon>Apocrita</taxon>
        <taxon>Ichneumonoidea</taxon>
        <taxon>Braconidae</taxon>
        <taxon>Euphorinae</taxon>
        <taxon>Microctonus</taxon>
    </lineage>
</organism>
<evidence type="ECO:0000313" key="3">
    <source>
        <dbReference type="Proteomes" id="UP001168972"/>
    </source>
</evidence>
<dbReference type="Proteomes" id="UP001168972">
    <property type="component" value="Unassembled WGS sequence"/>
</dbReference>
<keyword evidence="1" id="KW-0472">Membrane</keyword>
<feature type="transmembrane region" description="Helical" evidence="1">
    <location>
        <begin position="101"/>
        <end position="127"/>
    </location>
</feature>
<protein>
    <submittedName>
        <fullName evidence="2">Uncharacterized protein</fullName>
    </submittedName>
</protein>
<keyword evidence="3" id="KW-1185">Reference proteome</keyword>
<keyword evidence="1" id="KW-1133">Transmembrane helix</keyword>
<proteinExistence type="predicted"/>
<evidence type="ECO:0000313" key="2">
    <source>
        <dbReference type="EMBL" id="KAK0158079.1"/>
    </source>
</evidence>
<sequence>MMINRKDANELHEILDLWFTKLLTNSPIPNSILSGLRILRYLAWSFTIFVFIVTINYMASPIISIIHQNFEHVNSIKYSLPYPGVYPWSIDPPGLSYKLQLFIELIATVPLFCVTAGIDSLFTMYGFQMSENYHMAIYACDWHRNRRFMTSVLIMLTQKPLTLTACNFAIVSLDIFGA</sequence>
<evidence type="ECO:0000256" key="1">
    <source>
        <dbReference type="SAM" id="Phobius"/>
    </source>
</evidence>
<feature type="transmembrane region" description="Helical" evidence="1">
    <location>
        <begin position="148"/>
        <end position="170"/>
    </location>
</feature>
<reference evidence="2" key="1">
    <citation type="journal article" date="2023" name="bioRxiv">
        <title>Scaffold-level genome assemblies of two parasitoid biocontrol wasps reveal the parthenogenesis mechanism and an associated novel virus.</title>
        <authorList>
            <person name="Inwood S."/>
            <person name="Skelly J."/>
            <person name="Guhlin J."/>
            <person name="Harrop T."/>
            <person name="Goldson S."/>
            <person name="Dearden P."/>
        </authorList>
    </citation>
    <scope>NUCLEOTIDE SEQUENCE</scope>
    <source>
        <strain evidence="2">Lincoln</strain>
        <tissue evidence="2">Whole body</tissue>
    </source>
</reference>
<feature type="non-terminal residue" evidence="2">
    <location>
        <position position="178"/>
    </location>
</feature>
<name>A0AA39C552_MICHY</name>
<reference evidence="2" key="2">
    <citation type="submission" date="2023-03" db="EMBL/GenBank/DDBJ databases">
        <authorList>
            <person name="Inwood S.N."/>
            <person name="Skelly J.G."/>
            <person name="Guhlin J."/>
            <person name="Harrop T.W.R."/>
            <person name="Goldson S.G."/>
            <person name="Dearden P.K."/>
        </authorList>
    </citation>
    <scope>NUCLEOTIDE SEQUENCE</scope>
    <source>
        <strain evidence="2">Lincoln</strain>
        <tissue evidence="2">Whole body</tissue>
    </source>
</reference>
<gene>
    <name evidence="2" type="ORF">PV327_011152</name>
</gene>
<dbReference type="AlphaFoldDB" id="A0AA39C552"/>
<feature type="transmembrane region" description="Helical" evidence="1">
    <location>
        <begin position="41"/>
        <end position="59"/>
    </location>
</feature>
<comment type="caution">
    <text evidence="2">The sequence shown here is derived from an EMBL/GenBank/DDBJ whole genome shotgun (WGS) entry which is preliminary data.</text>
</comment>